<sequence length="159" mass="18486">MKTNFLKKLSILFITVTIVQTTYAQTNSEEVDLFQSIFGMQKKEIVAEFLNANSDDAFWGLYDEYENKRKAMGKERLSVLIDYVENYNSLNNDKYDEVVANMISLRKGTDKLIDQYYKKIKKASGSKRAAQFFQIENYFLSAIRTSIFEGIPYIGQFDN</sequence>
<accession>A0ABT1AV56</accession>
<evidence type="ECO:0000313" key="3">
    <source>
        <dbReference type="Proteomes" id="UP001206312"/>
    </source>
</evidence>
<feature type="chain" id="PRO_5045562394" evidence="1">
    <location>
        <begin position="25"/>
        <end position="159"/>
    </location>
</feature>
<reference evidence="2 3" key="1">
    <citation type="submission" date="2022-06" db="EMBL/GenBank/DDBJ databases">
        <authorList>
            <person name="Xuan X."/>
        </authorList>
    </citation>
    <scope>NUCLEOTIDE SEQUENCE [LARGE SCALE GENOMIC DNA]</scope>
    <source>
        <strain evidence="2 3">2V75</strain>
    </source>
</reference>
<comment type="caution">
    <text evidence="2">The sequence shown here is derived from an EMBL/GenBank/DDBJ whole genome shotgun (WGS) entry which is preliminary data.</text>
</comment>
<protein>
    <submittedName>
        <fullName evidence="2">Uncharacterized protein</fullName>
    </submittedName>
</protein>
<organism evidence="2 3">
    <name type="scientific">Robiginitalea marina</name>
    <dbReference type="NCBI Taxonomy" id="2954105"/>
    <lineage>
        <taxon>Bacteria</taxon>
        <taxon>Pseudomonadati</taxon>
        <taxon>Bacteroidota</taxon>
        <taxon>Flavobacteriia</taxon>
        <taxon>Flavobacteriales</taxon>
        <taxon>Flavobacteriaceae</taxon>
        <taxon>Robiginitalea</taxon>
    </lineage>
</organism>
<keyword evidence="3" id="KW-1185">Reference proteome</keyword>
<keyword evidence="1" id="KW-0732">Signal</keyword>
<feature type="signal peptide" evidence="1">
    <location>
        <begin position="1"/>
        <end position="24"/>
    </location>
</feature>
<proteinExistence type="predicted"/>
<evidence type="ECO:0000313" key="2">
    <source>
        <dbReference type="EMBL" id="MCO5723233.1"/>
    </source>
</evidence>
<dbReference type="EMBL" id="JAMXIB010000001">
    <property type="protein sequence ID" value="MCO5723233.1"/>
    <property type="molecule type" value="Genomic_DNA"/>
</dbReference>
<evidence type="ECO:0000256" key="1">
    <source>
        <dbReference type="SAM" id="SignalP"/>
    </source>
</evidence>
<gene>
    <name evidence="2" type="ORF">NG653_00090</name>
</gene>
<dbReference type="RefSeq" id="WP_252739615.1">
    <property type="nucleotide sequence ID" value="NZ_JAMXIB010000001.1"/>
</dbReference>
<dbReference type="Proteomes" id="UP001206312">
    <property type="component" value="Unassembled WGS sequence"/>
</dbReference>
<name>A0ABT1AV56_9FLAO</name>